<keyword evidence="4" id="KW-1185">Reference proteome</keyword>
<keyword evidence="2" id="KW-0732">Signal</keyword>
<dbReference type="RefSeq" id="WP_126129190.1">
    <property type="nucleotide sequence ID" value="NZ_CP034464.1"/>
</dbReference>
<accession>A0A3Q9BSZ2</accession>
<evidence type="ECO:0000313" key="3">
    <source>
        <dbReference type="EMBL" id="AZP13821.1"/>
    </source>
</evidence>
<organism evidence="3 4">
    <name type="scientific">Undibacterium parvum</name>
    <dbReference type="NCBI Taxonomy" id="401471"/>
    <lineage>
        <taxon>Bacteria</taxon>
        <taxon>Pseudomonadati</taxon>
        <taxon>Pseudomonadota</taxon>
        <taxon>Betaproteobacteria</taxon>
        <taxon>Burkholderiales</taxon>
        <taxon>Oxalobacteraceae</taxon>
        <taxon>Undibacterium</taxon>
    </lineage>
</organism>
<gene>
    <name evidence="3" type="ORF">EJN92_18595</name>
</gene>
<proteinExistence type="predicted"/>
<sequence>MCRKFTQLSLMPGLFFLCLLSLSSSCLASIRESVGLDYQSPRSGGGARNSPQLQEAIRNNQKQAGNSSNKRNRLSADEREILRKQIREAENEIYYFNK</sequence>
<reference evidence="3 4" key="1">
    <citation type="journal article" date="2011" name="Int. J. Syst. Evol. Microbiol.">
        <title>Description of Undibacterium oligocarboniphilum sp. nov., isolated from purified water, and Undibacterium pigrum strain CCUG 49012 as the type strain of Undibacterium parvum sp. nov., and emended descriptions of the genus Undibacterium and the species Undibacterium pigrum.</title>
        <authorList>
            <person name="Eder W."/>
            <person name="Wanner G."/>
            <person name="Ludwig W."/>
            <person name="Busse H.J."/>
            <person name="Ziemke-Kageler F."/>
            <person name="Lang E."/>
        </authorList>
    </citation>
    <scope>NUCLEOTIDE SEQUENCE [LARGE SCALE GENOMIC DNA]</scope>
    <source>
        <strain evidence="3 4">DSM 23061</strain>
    </source>
</reference>
<dbReference type="AlphaFoldDB" id="A0A3Q9BSZ2"/>
<dbReference type="PROSITE" id="PS51257">
    <property type="entry name" value="PROKAR_LIPOPROTEIN"/>
    <property type="match status" value="1"/>
</dbReference>
<name>A0A3Q9BSZ2_9BURK</name>
<dbReference type="KEGG" id="upv:EJN92_18595"/>
<feature type="signal peptide" evidence="2">
    <location>
        <begin position="1"/>
        <end position="28"/>
    </location>
</feature>
<evidence type="ECO:0000313" key="4">
    <source>
        <dbReference type="Proteomes" id="UP000275663"/>
    </source>
</evidence>
<feature type="chain" id="PRO_5018701889" description="DUF4148 domain-containing protein" evidence="2">
    <location>
        <begin position="29"/>
        <end position="98"/>
    </location>
</feature>
<protein>
    <recommendedName>
        <fullName evidence="5">DUF4148 domain-containing protein</fullName>
    </recommendedName>
</protein>
<dbReference type="Proteomes" id="UP000275663">
    <property type="component" value="Chromosome"/>
</dbReference>
<dbReference type="EMBL" id="CP034464">
    <property type="protein sequence ID" value="AZP13821.1"/>
    <property type="molecule type" value="Genomic_DNA"/>
</dbReference>
<evidence type="ECO:0000256" key="1">
    <source>
        <dbReference type="SAM" id="MobiDB-lite"/>
    </source>
</evidence>
<evidence type="ECO:0008006" key="5">
    <source>
        <dbReference type="Google" id="ProtNLM"/>
    </source>
</evidence>
<evidence type="ECO:0000256" key="2">
    <source>
        <dbReference type="SAM" id="SignalP"/>
    </source>
</evidence>
<feature type="compositionally biased region" description="Polar residues" evidence="1">
    <location>
        <begin position="49"/>
        <end position="69"/>
    </location>
</feature>
<feature type="region of interest" description="Disordered" evidence="1">
    <location>
        <begin position="37"/>
        <end position="79"/>
    </location>
</feature>